<evidence type="ECO:0000256" key="2">
    <source>
        <dbReference type="SAM" id="Coils"/>
    </source>
</evidence>
<evidence type="ECO:0000256" key="1">
    <source>
        <dbReference type="ARBA" id="ARBA00004328"/>
    </source>
</evidence>
<dbReference type="AlphaFoldDB" id="A0A7G5C3F1"/>
<protein>
    <submittedName>
        <fullName evidence="4">Phage major capsid protein</fullName>
    </submittedName>
</protein>
<feature type="coiled-coil region" evidence="2">
    <location>
        <begin position="1"/>
        <end position="60"/>
    </location>
</feature>
<dbReference type="KEGG" id="cchl:FPL14_23105"/>
<feature type="domain" description="Phage capsid-like C-terminal" evidence="3">
    <location>
        <begin position="133"/>
        <end position="391"/>
    </location>
</feature>
<dbReference type="NCBIfam" id="TIGR01554">
    <property type="entry name" value="major_cap_HK97"/>
    <property type="match status" value="1"/>
</dbReference>
<name>A0A7G5C3F1_9BACL</name>
<evidence type="ECO:0000313" key="5">
    <source>
        <dbReference type="Proteomes" id="UP000515679"/>
    </source>
</evidence>
<dbReference type="Pfam" id="PF05065">
    <property type="entry name" value="Phage_capsid"/>
    <property type="match status" value="1"/>
</dbReference>
<accession>A0A7G5C3F1</accession>
<dbReference type="InterPro" id="IPR024455">
    <property type="entry name" value="Phage_capsid"/>
</dbReference>
<comment type="subcellular location">
    <subcellularLocation>
        <location evidence="1">Virion</location>
    </subcellularLocation>
</comment>
<dbReference type="InterPro" id="IPR054612">
    <property type="entry name" value="Phage_capsid-like_C"/>
</dbReference>
<dbReference type="Proteomes" id="UP000515679">
    <property type="component" value="Chromosome"/>
</dbReference>
<evidence type="ECO:0000313" key="4">
    <source>
        <dbReference type="EMBL" id="QMV43735.1"/>
    </source>
</evidence>
<dbReference type="Gene3D" id="3.30.2400.10">
    <property type="entry name" value="Major capsid protein gp5"/>
    <property type="match status" value="1"/>
</dbReference>
<sequence length="406" mass="44682">MKYSLKEIAELKREKSELEKKRLALKETVKNHRNASAEDLSKTADELRSMSDRLDEINAALADAPEPQKRGGIPYMKTVELTEENFRSSDKYRDAFYRSYINRSVSPDDEEIMSFGKRAITDMNGGSVTSGAAFLVPETTLNVIQSIITKYGQVYAAVTKYGFTGDVSLPIGTAGATTDNEDGTVTLNFAFSEAKITQSAVVATIKIKNVLLKNSISALETYLATEMGKYLGIYLDNAVINGDGAGGSFTGIIPAITAAPSEKQTYSTMDWDKLMDIEGDVDSPYGDDAVFIMRRKTFFNRFRKMKDTAGLPITTSVPIITGDGKTQFFLDGHRVMFTTAMALDDILFGDINQYVVNESQEIVIESSSVGDDTFGKDQTMWRGKVYSGGTPMFAKTTFTLWGYSAT</sequence>
<dbReference type="RefSeq" id="WP_182299974.1">
    <property type="nucleotide sequence ID" value="NZ_CP041969.1"/>
</dbReference>
<keyword evidence="2" id="KW-0175">Coiled coil</keyword>
<reference evidence="4 5" key="1">
    <citation type="submission" date="2019-07" db="EMBL/GenBank/DDBJ databases">
        <authorList>
            <person name="Kim J.K."/>
            <person name="Cheong H.-M."/>
            <person name="Choi Y."/>
            <person name="Hwang K.J."/>
            <person name="Lee S."/>
            <person name="Choi C."/>
        </authorList>
    </citation>
    <scope>NUCLEOTIDE SEQUENCE [LARGE SCALE GENOMIC DNA]</scope>
    <source>
        <strain evidence="4 5">KS 22</strain>
    </source>
</reference>
<evidence type="ECO:0000259" key="3">
    <source>
        <dbReference type="Pfam" id="PF05065"/>
    </source>
</evidence>
<keyword evidence="5" id="KW-1185">Reference proteome</keyword>
<dbReference type="SUPFAM" id="SSF56563">
    <property type="entry name" value="Major capsid protein gp5"/>
    <property type="match status" value="1"/>
</dbReference>
<dbReference type="EMBL" id="CP041969">
    <property type="protein sequence ID" value="QMV43735.1"/>
    <property type="molecule type" value="Genomic_DNA"/>
</dbReference>
<proteinExistence type="predicted"/>
<gene>
    <name evidence="4" type="ORF">FPL14_23105</name>
</gene>
<dbReference type="Gene3D" id="3.30.2320.10">
    <property type="entry name" value="hypothetical protein PF0899 domain"/>
    <property type="match status" value="1"/>
</dbReference>
<organism evidence="4 5">
    <name type="scientific">Cohnella cholangitidis</name>
    <dbReference type="NCBI Taxonomy" id="2598458"/>
    <lineage>
        <taxon>Bacteria</taxon>
        <taxon>Bacillati</taxon>
        <taxon>Bacillota</taxon>
        <taxon>Bacilli</taxon>
        <taxon>Bacillales</taxon>
        <taxon>Paenibacillaceae</taxon>
        <taxon>Cohnella</taxon>
    </lineage>
</organism>